<dbReference type="SUPFAM" id="SSF50891">
    <property type="entry name" value="Cyclophilin-like"/>
    <property type="match status" value="1"/>
</dbReference>
<evidence type="ECO:0000259" key="1">
    <source>
        <dbReference type="Pfam" id="PF18050"/>
    </source>
</evidence>
<dbReference type="PROSITE" id="PS51257">
    <property type="entry name" value="PROKAR_LIPOPROTEIN"/>
    <property type="match status" value="1"/>
</dbReference>
<dbReference type="Gene3D" id="2.40.100.20">
    <property type="match status" value="1"/>
</dbReference>
<organism evidence="2">
    <name type="scientific">Nocardia globerula</name>
    <dbReference type="NCBI Taxonomy" id="1818"/>
    <lineage>
        <taxon>Bacteria</taxon>
        <taxon>Bacillati</taxon>
        <taxon>Actinomycetota</taxon>
        <taxon>Actinomycetes</taxon>
        <taxon>Mycobacteriales</taxon>
        <taxon>Nocardiaceae</taxon>
        <taxon>Nocardia</taxon>
    </lineage>
</organism>
<dbReference type="Pfam" id="PF18050">
    <property type="entry name" value="Cyclophil_like2"/>
    <property type="match status" value="1"/>
</dbReference>
<proteinExistence type="predicted"/>
<protein>
    <recommendedName>
        <fullName evidence="1">Cyclophilin-like domain-containing protein</fullName>
    </recommendedName>
</protein>
<accession>A0A652YUS3</accession>
<gene>
    <name evidence="2" type="ORF">FNL38_102976</name>
</gene>
<name>A0A652YUS3_NOCGL</name>
<sequence length="170" mass="17953">MRRKLLITGSAAIVFAAAGCTTPAGPASSTSAISATFPPGIASASSSAEGTVVRFTSGETAVDVTIESDNPTTRDFLSMLPLTLSVEEFAGREKISQLPRKLETDRSPGSDPEDGDLIYYAPWGNIGFYYDTDGIGYSDQTIHLGTYDGPVEQLSRLEGGDVTAEVVHQQ</sequence>
<dbReference type="InterPro" id="IPR041183">
    <property type="entry name" value="Cyclophilin-like"/>
</dbReference>
<evidence type="ECO:0000313" key="2">
    <source>
        <dbReference type="EMBL" id="TYQ06832.1"/>
    </source>
</evidence>
<reference evidence="2" key="1">
    <citation type="submission" date="2019-07" db="EMBL/GenBank/DDBJ databases">
        <title>Genomic Encyclopedia of Type Strains, Phase IV (KMG-IV): sequencing the most valuable type-strain genomes for metagenomic binning, comparative biology and taxonomic classification.</title>
        <authorList>
            <person name="Goeker M."/>
        </authorList>
    </citation>
    <scope>NUCLEOTIDE SEQUENCE</scope>
    <source>
        <strain evidence="2">DSM 44596</strain>
    </source>
</reference>
<dbReference type="InterPro" id="IPR029000">
    <property type="entry name" value="Cyclophilin-like_dom_sf"/>
</dbReference>
<dbReference type="AlphaFoldDB" id="A0A652YUS3"/>
<comment type="caution">
    <text evidence="2">The sequence shown here is derived from an EMBL/GenBank/DDBJ whole genome shotgun (WGS) entry which is preliminary data.</text>
</comment>
<dbReference type="EMBL" id="VNIQ01000002">
    <property type="protein sequence ID" value="TYQ06832.1"/>
    <property type="molecule type" value="Genomic_DNA"/>
</dbReference>
<feature type="domain" description="Cyclophilin-like" evidence="1">
    <location>
        <begin position="56"/>
        <end position="164"/>
    </location>
</feature>